<dbReference type="RefSeq" id="XP_056040230.1">
    <property type="nucleotide sequence ID" value="XM_056189526.1"/>
</dbReference>
<dbReference type="SUPFAM" id="SSF54160">
    <property type="entry name" value="Chromo domain-like"/>
    <property type="match status" value="1"/>
</dbReference>
<dbReference type="GeneID" id="80884692"/>
<dbReference type="InterPro" id="IPR016197">
    <property type="entry name" value="Chromo-like_dom_sf"/>
</dbReference>
<protein>
    <recommendedName>
        <fullName evidence="3">Chromo domain-containing protein</fullName>
    </recommendedName>
</protein>
<evidence type="ECO:0008006" key="3">
    <source>
        <dbReference type="Google" id="ProtNLM"/>
    </source>
</evidence>
<dbReference type="Proteomes" id="UP001217417">
    <property type="component" value="Unassembled WGS sequence"/>
</dbReference>
<evidence type="ECO:0000313" key="1">
    <source>
        <dbReference type="EMBL" id="KAJ8096780.1"/>
    </source>
</evidence>
<dbReference type="Gene3D" id="2.40.50.40">
    <property type="match status" value="1"/>
</dbReference>
<dbReference type="GO" id="GO:0000123">
    <property type="term" value="C:histone acetyltransferase complex"/>
    <property type="evidence" value="ECO:0007669"/>
    <property type="project" value="UniProtKB-ARBA"/>
</dbReference>
<keyword evidence="2" id="KW-1185">Reference proteome</keyword>
<gene>
    <name evidence="1" type="ORF">POJ06DRAFT_271802</name>
</gene>
<evidence type="ECO:0000313" key="2">
    <source>
        <dbReference type="Proteomes" id="UP001217417"/>
    </source>
</evidence>
<name>A0AAD7QKV8_9ASCO</name>
<reference evidence="1" key="1">
    <citation type="submission" date="2023-03" db="EMBL/GenBank/DDBJ databases">
        <title>Near-Complete genome sequence of Lipomyces tetrasporous NRRL Y-64009, an oleaginous yeast capable of growing on lignocellulosic hydrolysates.</title>
        <authorList>
            <consortium name="Lawrence Berkeley National Laboratory"/>
            <person name="Jagtap S.S."/>
            <person name="Liu J.-J."/>
            <person name="Walukiewicz H.E."/>
            <person name="Pangilinan J."/>
            <person name="Lipzen A."/>
            <person name="Ahrendt S."/>
            <person name="Koriabine M."/>
            <person name="Cobaugh K."/>
            <person name="Salamov A."/>
            <person name="Yoshinaga Y."/>
            <person name="Ng V."/>
            <person name="Daum C."/>
            <person name="Grigoriev I.V."/>
            <person name="Slininger P.J."/>
            <person name="Dien B.S."/>
            <person name="Jin Y.-S."/>
            <person name="Rao C.V."/>
        </authorList>
    </citation>
    <scope>NUCLEOTIDE SEQUENCE</scope>
    <source>
        <strain evidence="1">NRRL Y-64009</strain>
    </source>
</reference>
<dbReference type="AlphaFoldDB" id="A0AAD7QKV8"/>
<proteinExistence type="predicted"/>
<sequence>MSVTERPQMNGQMERMIQVIRQLIRQKLDDEVCELHSEAIEDDVYEIDGICRSQTRMNEYLVKWKNSDSSHNFLVSTKDVLALAAVPTLPNYCYKPQRH</sequence>
<organism evidence="1 2">
    <name type="scientific">Lipomyces tetrasporus</name>
    <dbReference type="NCBI Taxonomy" id="54092"/>
    <lineage>
        <taxon>Eukaryota</taxon>
        <taxon>Fungi</taxon>
        <taxon>Dikarya</taxon>
        <taxon>Ascomycota</taxon>
        <taxon>Saccharomycotina</taxon>
        <taxon>Lipomycetes</taxon>
        <taxon>Lipomycetales</taxon>
        <taxon>Lipomycetaceae</taxon>
        <taxon>Lipomyces</taxon>
    </lineage>
</organism>
<comment type="caution">
    <text evidence="1">The sequence shown here is derived from an EMBL/GenBank/DDBJ whole genome shotgun (WGS) entry which is preliminary data.</text>
</comment>
<accession>A0AAD7QKV8</accession>
<dbReference type="EMBL" id="JARPMG010000013">
    <property type="protein sequence ID" value="KAJ8096780.1"/>
    <property type="molecule type" value="Genomic_DNA"/>
</dbReference>